<evidence type="ECO:0000259" key="3">
    <source>
        <dbReference type="Pfam" id="PF01656"/>
    </source>
</evidence>
<dbReference type="PANTHER" id="PTHR43384:SF6">
    <property type="entry name" value="SEPTUM SITE-DETERMINING PROTEIN MIND HOMOLOG, CHLOROPLASTIC"/>
    <property type="match status" value="1"/>
</dbReference>
<dbReference type="InterPro" id="IPR002586">
    <property type="entry name" value="CobQ/CobB/MinD/ParA_Nub-bd_dom"/>
</dbReference>
<dbReference type="Gene3D" id="3.40.50.2300">
    <property type="match status" value="1"/>
</dbReference>
<dbReference type="InterPro" id="IPR050625">
    <property type="entry name" value="ParA/MinD_ATPase"/>
</dbReference>
<dbReference type="InterPro" id="IPR027417">
    <property type="entry name" value="P-loop_NTPase"/>
</dbReference>
<evidence type="ECO:0000256" key="1">
    <source>
        <dbReference type="ARBA" id="ARBA00022741"/>
    </source>
</evidence>
<dbReference type="Gene3D" id="3.40.50.300">
    <property type="entry name" value="P-loop containing nucleotide triphosphate hydrolases"/>
    <property type="match status" value="1"/>
</dbReference>
<dbReference type="GO" id="GO:0051782">
    <property type="term" value="P:negative regulation of cell division"/>
    <property type="evidence" value="ECO:0007669"/>
    <property type="project" value="TreeGrafter"/>
</dbReference>
<dbReference type="GO" id="GO:0005829">
    <property type="term" value="C:cytosol"/>
    <property type="evidence" value="ECO:0007669"/>
    <property type="project" value="TreeGrafter"/>
</dbReference>
<evidence type="ECO:0000256" key="2">
    <source>
        <dbReference type="ARBA" id="ARBA00022840"/>
    </source>
</evidence>
<keyword evidence="2" id="KW-0067">ATP-binding</keyword>
<dbReference type="Pfam" id="PF01656">
    <property type="entry name" value="CbiA"/>
    <property type="match status" value="1"/>
</dbReference>
<evidence type="ECO:0000313" key="4">
    <source>
        <dbReference type="EMBL" id="BBL89695.1"/>
    </source>
</evidence>
<gene>
    <name evidence="4" type="ORF">VroAM7_23480</name>
</gene>
<dbReference type="CDD" id="cd03111">
    <property type="entry name" value="CpaE-like"/>
    <property type="match status" value="1"/>
</dbReference>
<feature type="domain" description="CobQ/CobB/MinD/ParA nucleotide binding" evidence="3">
    <location>
        <begin position="153"/>
        <end position="352"/>
    </location>
</feature>
<protein>
    <submittedName>
        <fullName evidence="4">Flp pilus assembly protein</fullName>
    </submittedName>
</protein>
<dbReference type="RefSeq" id="WP_143692883.1">
    <property type="nucleotide sequence ID" value="NZ_AP019798.1"/>
</dbReference>
<dbReference type="GO" id="GO:0005524">
    <property type="term" value="F:ATP binding"/>
    <property type="evidence" value="ECO:0007669"/>
    <property type="project" value="UniProtKB-KW"/>
</dbReference>
<dbReference type="AlphaFoldDB" id="A0A510I7I7"/>
<evidence type="ECO:0000313" key="5">
    <source>
        <dbReference type="Proteomes" id="UP000315115"/>
    </source>
</evidence>
<sequence length="402" mass="45101">MLKPIKIASDRSKTLKTNLIVWVVYSSSEFKSHMVAELSECLNVNIEWIELKLFVQENVKSKQTPDLVYVETGDGWAQKIAHVYSNDSNLQQSNTSLIVFGEEHDTASLKMALKLGASDYFSKKFDFEEIYPVLKTTAEEKIFSKKMGDLTLFINTKGGSGATTLALNSAIELASYVQSKVLLVDLDMQFSDAADYLNCKPKYSINDVVEQISDLDELSLETLIFKHSSGLNYLCFNQENIKDNYKCAAGISKLLPLLRQFYSHIIVDMSHGIDHTFQQIISPATHVFLVVQQNVTSIKHASNYARILELDYSVGAHSIEIIVNRFDKKAEISVKDIEDTIKGRSIHIVPNNFSLALECANLGNPIVQSKKNSAIKASLAEISHLLENPKEDGKSWFKKLFS</sequence>
<keyword evidence="1" id="KW-0547">Nucleotide-binding</keyword>
<proteinExistence type="predicted"/>
<accession>A0A510I7I7</accession>
<dbReference type="EMBL" id="AP019798">
    <property type="protein sequence ID" value="BBL89695.1"/>
    <property type="molecule type" value="Genomic_DNA"/>
</dbReference>
<name>A0A510I7I7_9VIBR</name>
<organism evidence="4 5">
    <name type="scientific">Vibrio rotiferianus</name>
    <dbReference type="NCBI Taxonomy" id="190895"/>
    <lineage>
        <taxon>Bacteria</taxon>
        <taxon>Pseudomonadati</taxon>
        <taxon>Pseudomonadota</taxon>
        <taxon>Gammaproteobacteria</taxon>
        <taxon>Vibrionales</taxon>
        <taxon>Vibrionaceae</taxon>
        <taxon>Vibrio</taxon>
    </lineage>
</organism>
<dbReference type="PANTHER" id="PTHR43384">
    <property type="entry name" value="SEPTUM SITE-DETERMINING PROTEIN MIND HOMOLOG, CHLOROPLASTIC-RELATED"/>
    <property type="match status" value="1"/>
</dbReference>
<dbReference type="GO" id="GO:0009898">
    <property type="term" value="C:cytoplasmic side of plasma membrane"/>
    <property type="evidence" value="ECO:0007669"/>
    <property type="project" value="TreeGrafter"/>
</dbReference>
<dbReference type="Proteomes" id="UP000315115">
    <property type="component" value="Chromosome 1"/>
</dbReference>
<dbReference type="SUPFAM" id="SSF52540">
    <property type="entry name" value="P-loop containing nucleoside triphosphate hydrolases"/>
    <property type="match status" value="1"/>
</dbReference>
<reference evidence="5" key="1">
    <citation type="submission" date="2019-07" db="EMBL/GenBank/DDBJ databases">
        <title>Complete Genome Sequences of Vibrion rotiferianus strain AM7.</title>
        <authorList>
            <person name="Miyazaki K."/>
            <person name="Wiseschart A."/>
            <person name="Pootanakit K."/>
            <person name="Ishimori K."/>
            <person name="Kitahara K."/>
        </authorList>
    </citation>
    <scope>NUCLEOTIDE SEQUENCE [LARGE SCALE GENOMIC DNA]</scope>
    <source>
        <strain evidence="5">AM7</strain>
    </source>
</reference>
<dbReference type="GO" id="GO:0016887">
    <property type="term" value="F:ATP hydrolysis activity"/>
    <property type="evidence" value="ECO:0007669"/>
    <property type="project" value="TreeGrafter"/>
</dbReference>